<evidence type="ECO:0000313" key="11">
    <source>
        <dbReference type="Proteomes" id="UP000032670"/>
    </source>
</evidence>
<proteinExistence type="inferred from homology"/>
<feature type="transmembrane region" description="Helical" evidence="8">
    <location>
        <begin position="362"/>
        <end position="382"/>
    </location>
</feature>
<evidence type="ECO:0000256" key="8">
    <source>
        <dbReference type="SAM" id="Phobius"/>
    </source>
</evidence>
<dbReference type="Proteomes" id="UP000032670">
    <property type="component" value="Unassembled WGS sequence"/>
</dbReference>
<gene>
    <name evidence="10" type="ORF">Abor_010_113</name>
    <name evidence="9" type="ORF">AcetOrient_orf01852</name>
</gene>
<dbReference type="Gene3D" id="3.30.70.1440">
    <property type="entry name" value="Multidrug efflux transporter AcrB pore domain"/>
    <property type="match status" value="1"/>
</dbReference>
<dbReference type="STRING" id="1231341.Abor_010_113"/>
<evidence type="ECO:0000313" key="12">
    <source>
        <dbReference type="Proteomes" id="UP000270034"/>
    </source>
</evidence>
<keyword evidence="11" id="KW-1185">Reference proteome</keyword>
<dbReference type="EMBL" id="BAMX01000010">
    <property type="protein sequence ID" value="GAN65550.1"/>
    <property type="molecule type" value="Genomic_DNA"/>
</dbReference>
<keyword evidence="7 8" id="KW-0472">Membrane</keyword>
<dbReference type="Gene3D" id="1.20.1640.10">
    <property type="entry name" value="Multidrug efflux transporter AcrB transmembrane domain"/>
    <property type="match status" value="2"/>
</dbReference>
<dbReference type="EMBL" id="AP018515">
    <property type="protein sequence ID" value="BBC79585.1"/>
    <property type="molecule type" value="Genomic_DNA"/>
</dbReference>
<dbReference type="InterPro" id="IPR004763">
    <property type="entry name" value="CusA-like"/>
</dbReference>
<sequence length="1034" mass="109812">MSGFFNKLIQARFLLLSLLALVIAGGIGATLGLPVEAVPDISPQQVLVTAIAPGLATEEVEKFITFPVESSMAGLPGISDLRSISRSGVSVVYIQFDDKTDINLDRARVSERMAQAKALITMPNVSLSMGPLSTGLGEIFQFQLKGTGYSLMDLNRLMTWTVAPQLKLVPGVVDVNIGGGAEETWAITLDPTRLQAYGLSIGEVFQAIEASNAASGGGWIEHHAEQQIVVGRGLVRNLQDFGAIAVKVRAGATPIYLRDLGQISTQPRTRLGAVTRNGTGEIVTGVVMMERGGSSNATLAAIQAALPSITQTLPAGVTLEPFYTRAALTERTLDTVKENLLLGAALVVVVLLAVLGSIRAALLVASVIPFALLCAMTGMRLFGISANLLSLGAIDFGMIVDSSLVVIEHILTRRKREGTVPFTDLVVSSTQQVVRPVSFAILVIMMVYLPILTLEGIEGHMFRPMAQTVIMALAASLLYCLLWVPVLSALVLSRLPALSETRLVATVRRYYVPLLQKSARRPRIVFSCVGLVCVCALLLAASLGSEFVPQLEEGALVVHSMRLPSISLASALESVTQEETILKSFPEVKTIISNTGTAAIPTDPMGQNETDSFIILKNDGHGRSQSELVEAMNTALQANLPDALYSWSQPVQMRMDDLLSGVRTQIAISIYGEDLPTLSRLTERVVKTVQGVRGAADVMAGDDGQVPFIQITINRENAARLSVREQDIHDTIEAIGGHIGRPVTQGNAMLATQVRLLPAYTTSANAIKHLTVRQADGKGVVLLSQVADIAVQDGPPRISRDSIHRRMVVEANVRGRDIASFVTEAQKAVQKAVPLPRGYTIKWDGQFRNLQSASKRLAIVVPIALALIFILLVAALGSARLAGLVFCNLPLAASGGVFALVLRGLPFSISAGIGFIALFGVAVLNGVVLVSTAEHIRQRGVGPLRAGLSAAHERLRPVMATALVASLGFFPMAFSTSAGAEVERPLASVVIGGLVTSTLLTLLVLPLLYGRFAPNKRAKHGAQASGLPSGQEGA</sequence>
<keyword evidence="3" id="KW-0813">Transport</keyword>
<keyword evidence="6 8" id="KW-1133">Transmembrane helix</keyword>
<comment type="subcellular location">
    <subcellularLocation>
        <location evidence="1">Cell membrane</location>
        <topology evidence="1">Multi-pass membrane protein</topology>
    </subcellularLocation>
</comment>
<dbReference type="GO" id="GO:0005886">
    <property type="term" value="C:plasma membrane"/>
    <property type="evidence" value="ECO:0007669"/>
    <property type="project" value="UniProtKB-SubCell"/>
</dbReference>
<dbReference type="Gene3D" id="3.30.2090.10">
    <property type="entry name" value="Multidrug efflux transporter AcrB TolC docking domain, DN and DC subdomains"/>
    <property type="match status" value="2"/>
</dbReference>
<name>A0A2Z5ZGV3_9PROT</name>
<evidence type="ECO:0000256" key="2">
    <source>
        <dbReference type="ARBA" id="ARBA00010942"/>
    </source>
</evidence>
<dbReference type="GO" id="GO:0008324">
    <property type="term" value="F:monoatomic cation transmembrane transporter activity"/>
    <property type="evidence" value="ECO:0007669"/>
    <property type="project" value="InterPro"/>
</dbReference>
<dbReference type="AlphaFoldDB" id="A0A2Z5ZGV3"/>
<dbReference type="InterPro" id="IPR001036">
    <property type="entry name" value="Acrflvin-R"/>
</dbReference>
<evidence type="ECO:0000313" key="10">
    <source>
        <dbReference type="EMBL" id="GAN65550.1"/>
    </source>
</evidence>
<dbReference type="PANTHER" id="PTHR32063">
    <property type="match status" value="1"/>
</dbReference>
<evidence type="ECO:0000256" key="4">
    <source>
        <dbReference type="ARBA" id="ARBA00022475"/>
    </source>
</evidence>
<keyword evidence="5 8" id="KW-0812">Transmembrane</keyword>
<dbReference type="KEGG" id="aot:AcetOri_orf01852"/>
<organism evidence="9 12">
    <name type="scientific">Acetobacter orientalis</name>
    <dbReference type="NCBI Taxonomy" id="146474"/>
    <lineage>
        <taxon>Bacteria</taxon>
        <taxon>Pseudomonadati</taxon>
        <taxon>Pseudomonadota</taxon>
        <taxon>Alphaproteobacteria</taxon>
        <taxon>Acetobacterales</taxon>
        <taxon>Acetobacteraceae</taxon>
        <taxon>Acetobacter</taxon>
    </lineage>
</organism>
<evidence type="ECO:0000256" key="6">
    <source>
        <dbReference type="ARBA" id="ARBA00022989"/>
    </source>
</evidence>
<dbReference type="InterPro" id="IPR027463">
    <property type="entry name" value="AcrB_DN_DC_subdom"/>
</dbReference>
<feature type="transmembrane region" description="Helical" evidence="8">
    <location>
        <begin position="339"/>
        <end position="355"/>
    </location>
</feature>
<accession>A0A2Z5ZGV3</accession>
<dbReference type="Pfam" id="PF00873">
    <property type="entry name" value="ACR_tran"/>
    <property type="match status" value="1"/>
</dbReference>
<feature type="transmembrane region" description="Helical" evidence="8">
    <location>
        <begin position="437"/>
        <end position="457"/>
    </location>
</feature>
<feature type="transmembrane region" description="Helical" evidence="8">
    <location>
        <begin position="524"/>
        <end position="543"/>
    </location>
</feature>
<dbReference type="SUPFAM" id="SSF82693">
    <property type="entry name" value="Multidrug efflux transporter AcrB pore domain, PN1, PN2, PC1 and PC2 subdomains"/>
    <property type="match status" value="2"/>
</dbReference>
<keyword evidence="4" id="KW-1003">Cell membrane</keyword>
<reference evidence="10 11" key="1">
    <citation type="submission" date="2012-11" db="EMBL/GenBank/DDBJ databases">
        <title>Whole genome sequence of Acetobacter orientalis 21F-2.</title>
        <authorList>
            <person name="Azuma Y."/>
            <person name="Higashiura N."/>
            <person name="Hirakawa H."/>
            <person name="Matsushita K."/>
        </authorList>
    </citation>
    <scope>NUCLEOTIDE SEQUENCE [LARGE SCALE GENOMIC DNA]</scope>
    <source>
        <strain evidence="10 11">21F-2</strain>
    </source>
</reference>
<dbReference type="GO" id="GO:0042910">
    <property type="term" value="F:xenobiotic transmembrane transporter activity"/>
    <property type="evidence" value="ECO:0007669"/>
    <property type="project" value="TreeGrafter"/>
</dbReference>
<feature type="transmembrane region" description="Helical" evidence="8">
    <location>
        <begin position="883"/>
        <end position="902"/>
    </location>
</feature>
<feature type="transmembrane region" description="Helical" evidence="8">
    <location>
        <begin position="469"/>
        <end position="492"/>
    </location>
</feature>
<dbReference type="SUPFAM" id="SSF82866">
    <property type="entry name" value="Multidrug efflux transporter AcrB transmembrane domain"/>
    <property type="match status" value="2"/>
</dbReference>
<comment type="similarity">
    <text evidence="2">Belongs to the resistance-nodulation-cell division (RND) (TC 2.A.6) family.</text>
</comment>
<protein>
    <submittedName>
        <fullName evidence="9">Cobalt transporter</fullName>
    </submittedName>
    <submittedName>
        <fullName evidence="10">Heavy metal efflux pump, cobalt/zinc/cadmium resistance protein CzcA</fullName>
    </submittedName>
</protein>
<dbReference type="GeneID" id="76203698"/>
<dbReference type="RefSeq" id="WP_048840590.1">
    <property type="nucleotide sequence ID" value="NZ_BAMX01000010.1"/>
</dbReference>
<feature type="transmembrane region" description="Helical" evidence="8">
    <location>
        <begin position="986"/>
        <end position="1009"/>
    </location>
</feature>
<evidence type="ECO:0000256" key="7">
    <source>
        <dbReference type="ARBA" id="ARBA00023136"/>
    </source>
</evidence>
<evidence type="ECO:0000256" key="1">
    <source>
        <dbReference type="ARBA" id="ARBA00004651"/>
    </source>
</evidence>
<feature type="transmembrane region" description="Helical" evidence="8">
    <location>
        <begin position="857"/>
        <end position="876"/>
    </location>
</feature>
<dbReference type="NCBIfam" id="TIGR00914">
    <property type="entry name" value="2A0601"/>
    <property type="match status" value="1"/>
</dbReference>
<feature type="transmembrane region" description="Helical" evidence="8">
    <location>
        <begin position="954"/>
        <end position="974"/>
    </location>
</feature>
<dbReference type="Proteomes" id="UP000270034">
    <property type="component" value="Chromosome"/>
</dbReference>
<dbReference type="PANTHER" id="PTHR32063:SF24">
    <property type="entry name" value="CATION EFFLUX SYSTEM (ACRB_ACRD_ACRF FAMILY)"/>
    <property type="match status" value="1"/>
</dbReference>
<feature type="transmembrane region" description="Helical" evidence="8">
    <location>
        <begin position="388"/>
        <end position="407"/>
    </location>
</feature>
<evidence type="ECO:0000313" key="9">
    <source>
        <dbReference type="EMBL" id="BBC79585.1"/>
    </source>
</evidence>
<dbReference type="PRINTS" id="PR00702">
    <property type="entry name" value="ACRIFLAVINRP"/>
</dbReference>
<evidence type="ECO:0000256" key="3">
    <source>
        <dbReference type="ARBA" id="ARBA00022448"/>
    </source>
</evidence>
<feature type="transmembrane region" description="Helical" evidence="8">
    <location>
        <begin position="908"/>
        <end position="933"/>
    </location>
</feature>
<evidence type="ECO:0000256" key="5">
    <source>
        <dbReference type="ARBA" id="ARBA00022692"/>
    </source>
</evidence>
<dbReference type="Gene3D" id="3.30.70.1320">
    <property type="entry name" value="Multidrug efflux transporter AcrB pore domain like"/>
    <property type="match status" value="1"/>
</dbReference>
<dbReference type="Gene3D" id="3.30.70.1430">
    <property type="entry name" value="Multidrug efflux transporter AcrB pore domain"/>
    <property type="match status" value="2"/>
</dbReference>
<reference evidence="9 12" key="2">
    <citation type="submission" date="2018-02" db="EMBL/GenBank/DDBJ databases">
        <title>Acetobacter orientalis genome.</title>
        <authorList>
            <person name="Nakashima N."/>
            <person name="Tamura T."/>
        </authorList>
    </citation>
    <scope>NUCLEOTIDE SEQUENCE [LARGE SCALE GENOMIC DNA]</scope>
    <source>
        <strain evidence="9 12">FAN1</strain>
    </source>
</reference>
<dbReference type="SUPFAM" id="SSF82714">
    <property type="entry name" value="Multidrug efflux transporter AcrB TolC docking domain, DN and DC subdomains"/>
    <property type="match status" value="2"/>
</dbReference>
<accession>A0A0D6NIS9</accession>